<dbReference type="Pfam" id="PF08031">
    <property type="entry name" value="BBE"/>
    <property type="match status" value="1"/>
</dbReference>
<dbReference type="Proteomes" id="UP000800035">
    <property type="component" value="Unassembled WGS sequence"/>
</dbReference>
<keyword evidence="8" id="KW-1185">Reference proteome</keyword>
<dbReference type="InterPro" id="IPR016169">
    <property type="entry name" value="FAD-bd_PCMH_sub2"/>
</dbReference>
<reference evidence="7" key="1">
    <citation type="journal article" date="2020" name="Stud. Mycol.">
        <title>101 Dothideomycetes genomes: a test case for predicting lifestyles and emergence of pathogens.</title>
        <authorList>
            <person name="Haridas S."/>
            <person name="Albert R."/>
            <person name="Binder M."/>
            <person name="Bloem J."/>
            <person name="Labutti K."/>
            <person name="Salamov A."/>
            <person name="Andreopoulos B."/>
            <person name="Baker S."/>
            <person name="Barry K."/>
            <person name="Bills G."/>
            <person name="Bluhm B."/>
            <person name="Cannon C."/>
            <person name="Castanera R."/>
            <person name="Culley D."/>
            <person name="Daum C."/>
            <person name="Ezra D."/>
            <person name="Gonzalez J."/>
            <person name="Henrissat B."/>
            <person name="Kuo A."/>
            <person name="Liang C."/>
            <person name="Lipzen A."/>
            <person name="Lutzoni F."/>
            <person name="Magnuson J."/>
            <person name="Mondo S."/>
            <person name="Nolan M."/>
            <person name="Ohm R."/>
            <person name="Pangilinan J."/>
            <person name="Park H.-J."/>
            <person name="Ramirez L."/>
            <person name="Alfaro M."/>
            <person name="Sun H."/>
            <person name="Tritt A."/>
            <person name="Yoshinaga Y."/>
            <person name="Zwiers L.-H."/>
            <person name="Turgeon B."/>
            <person name="Goodwin S."/>
            <person name="Spatafora J."/>
            <person name="Crous P."/>
            <person name="Grigoriev I."/>
        </authorList>
    </citation>
    <scope>NUCLEOTIDE SEQUENCE</scope>
    <source>
        <strain evidence="7">CBS 675.92</strain>
    </source>
</reference>
<dbReference type="Gene3D" id="3.30.465.10">
    <property type="match status" value="2"/>
</dbReference>
<gene>
    <name evidence="7" type="ORF">CC80DRAFT_537424</name>
</gene>
<dbReference type="OrthoDB" id="9983560at2759"/>
<keyword evidence="4" id="KW-0274">FAD</keyword>
<dbReference type="AlphaFoldDB" id="A0A6A5TMX1"/>
<dbReference type="InterPro" id="IPR016166">
    <property type="entry name" value="FAD-bd_PCMH"/>
</dbReference>
<evidence type="ECO:0000256" key="5">
    <source>
        <dbReference type="ARBA" id="ARBA00023002"/>
    </source>
</evidence>
<name>A0A6A5TMX1_9PLEO</name>
<dbReference type="InterPro" id="IPR012951">
    <property type="entry name" value="BBE"/>
</dbReference>
<comment type="cofactor">
    <cofactor evidence="1">
        <name>FAD</name>
        <dbReference type="ChEBI" id="CHEBI:57692"/>
    </cofactor>
</comment>
<evidence type="ECO:0000256" key="3">
    <source>
        <dbReference type="ARBA" id="ARBA00022630"/>
    </source>
</evidence>
<dbReference type="GO" id="GO:0071949">
    <property type="term" value="F:FAD binding"/>
    <property type="evidence" value="ECO:0007669"/>
    <property type="project" value="InterPro"/>
</dbReference>
<dbReference type="Pfam" id="PF01565">
    <property type="entry name" value="FAD_binding_4"/>
    <property type="match status" value="1"/>
</dbReference>
<dbReference type="InterPro" id="IPR036318">
    <property type="entry name" value="FAD-bd_PCMH-like_sf"/>
</dbReference>
<keyword evidence="3" id="KW-0285">Flavoprotein</keyword>
<feature type="domain" description="FAD-binding PCMH-type" evidence="6">
    <location>
        <begin position="85"/>
        <end position="264"/>
    </location>
</feature>
<dbReference type="InterPro" id="IPR050416">
    <property type="entry name" value="FAD-linked_Oxidoreductase"/>
</dbReference>
<organism evidence="7 8">
    <name type="scientific">Byssothecium circinans</name>
    <dbReference type="NCBI Taxonomy" id="147558"/>
    <lineage>
        <taxon>Eukaryota</taxon>
        <taxon>Fungi</taxon>
        <taxon>Dikarya</taxon>
        <taxon>Ascomycota</taxon>
        <taxon>Pezizomycotina</taxon>
        <taxon>Dothideomycetes</taxon>
        <taxon>Pleosporomycetidae</taxon>
        <taxon>Pleosporales</taxon>
        <taxon>Massarineae</taxon>
        <taxon>Massarinaceae</taxon>
        <taxon>Byssothecium</taxon>
    </lineage>
</organism>
<evidence type="ECO:0000256" key="2">
    <source>
        <dbReference type="ARBA" id="ARBA00005466"/>
    </source>
</evidence>
<dbReference type="PANTHER" id="PTHR42973:SF39">
    <property type="entry name" value="FAD-BINDING PCMH-TYPE DOMAIN-CONTAINING PROTEIN"/>
    <property type="match status" value="1"/>
</dbReference>
<comment type="similarity">
    <text evidence="2">Belongs to the oxygen-dependent FAD-linked oxidoreductase family.</text>
</comment>
<accession>A0A6A5TMX1</accession>
<dbReference type="GO" id="GO:0016491">
    <property type="term" value="F:oxidoreductase activity"/>
    <property type="evidence" value="ECO:0007669"/>
    <property type="project" value="UniProtKB-KW"/>
</dbReference>
<evidence type="ECO:0000313" key="7">
    <source>
        <dbReference type="EMBL" id="KAF1953554.1"/>
    </source>
</evidence>
<evidence type="ECO:0000313" key="8">
    <source>
        <dbReference type="Proteomes" id="UP000800035"/>
    </source>
</evidence>
<dbReference type="SUPFAM" id="SSF56176">
    <property type="entry name" value="FAD-binding/transporter-associated domain-like"/>
    <property type="match status" value="1"/>
</dbReference>
<proteinExistence type="inferred from homology"/>
<dbReference type="EMBL" id="ML977003">
    <property type="protein sequence ID" value="KAF1953554.1"/>
    <property type="molecule type" value="Genomic_DNA"/>
</dbReference>
<dbReference type="InterPro" id="IPR006094">
    <property type="entry name" value="Oxid_FAD_bind_N"/>
</dbReference>
<protein>
    <submittedName>
        <fullName evidence="7">FAD binding domain protein</fullName>
    </submittedName>
</protein>
<dbReference type="PANTHER" id="PTHR42973">
    <property type="entry name" value="BINDING OXIDOREDUCTASE, PUTATIVE (AFU_ORTHOLOGUE AFUA_1G17690)-RELATED"/>
    <property type="match status" value="1"/>
</dbReference>
<dbReference type="PROSITE" id="PS51387">
    <property type="entry name" value="FAD_PCMH"/>
    <property type="match status" value="1"/>
</dbReference>
<sequence>MRRSCDESWKTFNKTLGGKLIKTVPIGAICHTNQSFVPYDAAKCAELQAHWTEADTHVSSPSSITAPFFANQSCDPFVPPSSPCSIGTYVQYTVNATGASDYQATIKFAKSNNIRLTIRNSAHDYLAKVTGAGAIALWTRHVRDIKVFDYKSDQYNGKAVKVGAGASTSEISQALQSQRLVAVVGNAPTVGVAGGYTQGGGHGMIASRYGMAADQTLEWEIVTADGKLLTASPSENKDLYWALGGGGGSTYGVVLSMTVKAHPDEPTTAAYLQFGSEGISADLFYETVATYLRNTLDIVDAGAGSIFQLTSAFFVVAPIFGMGKTKDEIDELVQPTINALKEGEIPFTALRTINEKGGIVSGLSVNVSKMPAIPNSVSPGWRSSPMNLVVGLLWDDTDWNANIESQRLITEEFIPALDRVSEQPPSAYMNEADPREPNWQSVFYGSNYEELLRIKKNYDPYDLFWARTAVGSESWVEGSDGRLCRA</sequence>
<dbReference type="Gene3D" id="3.40.462.20">
    <property type="match status" value="1"/>
</dbReference>
<evidence type="ECO:0000259" key="6">
    <source>
        <dbReference type="PROSITE" id="PS51387"/>
    </source>
</evidence>
<evidence type="ECO:0000256" key="4">
    <source>
        <dbReference type="ARBA" id="ARBA00022827"/>
    </source>
</evidence>
<keyword evidence="5" id="KW-0560">Oxidoreductase</keyword>
<evidence type="ECO:0000256" key="1">
    <source>
        <dbReference type="ARBA" id="ARBA00001974"/>
    </source>
</evidence>